<reference evidence="1 2" key="1">
    <citation type="submission" date="2020-08" db="EMBL/GenBank/DDBJ databases">
        <authorList>
            <person name="Liu C."/>
            <person name="Sun Q."/>
        </authorList>
    </citation>
    <scope>NUCLEOTIDE SEQUENCE [LARGE SCALE GENOMIC DNA]</scope>
    <source>
        <strain evidence="1 2">NSJ-18</strain>
    </source>
</reference>
<keyword evidence="1" id="KW-0418">Kinase</keyword>
<dbReference type="Proteomes" id="UP000609849">
    <property type="component" value="Unassembled WGS sequence"/>
</dbReference>
<evidence type="ECO:0000313" key="2">
    <source>
        <dbReference type="Proteomes" id="UP000609849"/>
    </source>
</evidence>
<dbReference type="EMBL" id="JACRWE010000003">
    <property type="protein sequence ID" value="MBC5996804.1"/>
    <property type="molecule type" value="Genomic_DNA"/>
</dbReference>
<dbReference type="GO" id="GO:0016301">
    <property type="term" value="F:kinase activity"/>
    <property type="evidence" value="ECO:0007669"/>
    <property type="project" value="UniProtKB-KW"/>
</dbReference>
<keyword evidence="2" id="KW-1185">Reference proteome</keyword>
<accession>A0ABR7JPF9</accession>
<organism evidence="1 2">
    <name type="scientific">Romboutsia faecis</name>
    <dbReference type="NCBI Taxonomy" id="2764597"/>
    <lineage>
        <taxon>Bacteria</taxon>
        <taxon>Bacillati</taxon>
        <taxon>Bacillota</taxon>
        <taxon>Clostridia</taxon>
        <taxon>Peptostreptococcales</taxon>
        <taxon>Peptostreptococcaceae</taxon>
        <taxon>Romboutsia</taxon>
    </lineage>
</organism>
<protein>
    <submittedName>
        <fullName evidence="1">Kinase</fullName>
    </submittedName>
</protein>
<sequence length="294" mass="34350">MITFDINGAIVEFDDSMDNYNSIRKKFQTYAFNISNQFEEDCLNNAHTIKQISDQALTIGEGLIDSIIKKGVETIVTYRVITIDFNIFKEQYCKKYLDYARLFNNLMKEHTNSNNRGRKNSNVTKFYEIKPIIKKLAEYIYNDCFNIHYAIIDALLDNNVGNVHCYIDNKSIRQANALFNNYKDGFIGKADECKVVRQIISLNPYRQDIYEFFIKEDGDFSGEIERLTDYLGYDIKEYKATLMDIYIKQLIESDCVIDIEGSKEKVKKYAKYIGCKDDSIYITRIDAIYTFENA</sequence>
<gene>
    <name evidence="1" type="ORF">H8923_08535</name>
</gene>
<name>A0ABR7JPF9_9FIRM</name>
<comment type="caution">
    <text evidence="1">The sequence shown here is derived from an EMBL/GenBank/DDBJ whole genome shotgun (WGS) entry which is preliminary data.</text>
</comment>
<keyword evidence="1" id="KW-0808">Transferase</keyword>
<dbReference type="RefSeq" id="WP_153971727.1">
    <property type="nucleotide sequence ID" value="NZ_JACRWE010000003.1"/>
</dbReference>
<proteinExistence type="predicted"/>
<evidence type="ECO:0000313" key="1">
    <source>
        <dbReference type="EMBL" id="MBC5996804.1"/>
    </source>
</evidence>